<evidence type="ECO:0000313" key="2">
    <source>
        <dbReference type="EMBL" id="GAD82247.1"/>
    </source>
</evidence>
<reference evidence="2 3" key="1">
    <citation type="journal article" date="2014" name="BMC Genomics">
        <title>Genome based analysis of type-I polyketide synthase and nonribosomal peptide synthetase gene clusters in seven strains of five representative Nocardia species.</title>
        <authorList>
            <person name="Komaki H."/>
            <person name="Ichikawa N."/>
            <person name="Hosoyama A."/>
            <person name="Takahashi-Nakaguchi A."/>
            <person name="Matsuzawa T."/>
            <person name="Suzuki K."/>
            <person name="Fujita N."/>
            <person name="Gonoi T."/>
        </authorList>
    </citation>
    <scope>NUCLEOTIDE SEQUENCE [LARGE SCALE GENOMIC DNA]</scope>
    <source>
        <strain evidence="2 3">NBRC 15531</strain>
    </source>
</reference>
<dbReference type="RefSeq" id="WP_022565687.1">
    <property type="nucleotide sequence ID" value="NZ_BAFO02000008.1"/>
</dbReference>
<accession>U5E3B6</accession>
<feature type="compositionally biased region" description="Basic and acidic residues" evidence="1">
    <location>
        <begin position="148"/>
        <end position="160"/>
    </location>
</feature>
<comment type="caution">
    <text evidence="2">The sequence shown here is derived from an EMBL/GenBank/DDBJ whole genome shotgun (WGS) entry which is preliminary data.</text>
</comment>
<dbReference type="OrthoDB" id="4571795at2"/>
<keyword evidence="3" id="KW-1185">Reference proteome</keyword>
<feature type="region of interest" description="Disordered" evidence="1">
    <location>
        <begin position="1"/>
        <end position="20"/>
    </location>
</feature>
<name>U5E3B6_NOCAS</name>
<organism evidence="2 3">
    <name type="scientific">Nocardia asteroides NBRC 15531</name>
    <dbReference type="NCBI Taxonomy" id="1110697"/>
    <lineage>
        <taxon>Bacteria</taxon>
        <taxon>Bacillati</taxon>
        <taxon>Actinomycetota</taxon>
        <taxon>Actinomycetes</taxon>
        <taxon>Mycobacteriales</taxon>
        <taxon>Nocardiaceae</taxon>
        <taxon>Nocardia</taxon>
    </lineage>
</organism>
<dbReference type="eggNOG" id="ENOG503227E">
    <property type="taxonomic scope" value="Bacteria"/>
</dbReference>
<proteinExistence type="predicted"/>
<protein>
    <submittedName>
        <fullName evidence="2">Uncharacterized protein</fullName>
    </submittedName>
</protein>
<sequence length="160" mass="17327">MTDQETGPGFTMGADDSRYDAVNRLRRRWEEAKAAEAGPETTPAGPSNVVRLPRRPRRGRENGDARPQPWMPEGVHDPAPTRPVTRAELQGESGSWLVNPPEWAAAPAAETADQENNVLDLSASRRKRAGAEGAPARTRPKVMPRRVGPGEHKPGGDAKA</sequence>
<gene>
    <name evidence="2" type="ORF">NCAST_08_01190</name>
</gene>
<feature type="compositionally biased region" description="Low complexity" evidence="1">
    <location>
        <begin position="100"/>
        <end position="111"/>
    </location>
</feature>
<dbReference type="AlphaFoldDB" id="U5E3B6"/>
<dbReference type="GeneID" id="91516863"/>
<evidence type="ECO:0000256" key="1">
    <source>
        <dbReference type="SAM" id="MobiDB-lite"/>
    </source>
</evidence>
<feature type="region of interest" description="Disordered" evidence="1">
    <location>
        <begin position="31"/>
        <end position="160"/>
    </location>
</feature>
<dbReference type="Proteomes" id="UP000017048">
    <property type="component" value="Unassembled WGS sequence"/>
</dbReference>
<evidence type="ECO:0000313" key="3">
    <source>
        <dbReference type="Proteomes" id="UP000017048"/>
    </source>
</evidence>
<dbReference type="EMBL" id="BAFO02000008">
    <property type="protein sequence ID" value="GAD82247.1"/>
    <property type="molecule type" value="Genomic_DNA"/>
</dbReference>